<organism evidence="4 5">
    <name type="scientific">Metabacillus endolithicus</name>
    <dbReference type="NCBI Taxonomy" id="1535204"/>
    <lineage>
        <taxon>Bacteria</taxon>
        <taxon>Bacillati</taxon>
        <taxon>Bacillota</taxon>
        <taxon>Bacilli</taxon>
        <taxon>Bacillales</taxon>
        <taxon>Bacillaceae</taxon>
        <taxon>Metabacillus</taxon>
    </lineage>
</organism>
<evidence type="ECO:0000259" key="3">
    <source>
        <dbReference type="Pfam" id="PF06094"/>
    </source>
</evidence>
<dbReference type="InterPro" id="IPR013024">
    <property type="entry name" value="GGCT-like"/>
</dbReference>
<dbReference type="SUPFAM" id="SSF110857">
    <property type="entry name" value="Gamma-glutamyl cyclotransferase-like"/>
    <property type="match status" value="2"/>
</dbReference>
<dbReference type="InterPro" id="IPR009288">
    <property type="entry name" value="AIG2-like_dom"/>
</dbReference>
<keyword evidence="5" id="KW-1185">Reference proteome</keyword>
<dbReference type="Gene3D" id="3.10.490.10">
    <property type="entry name" value="Gamma-glutamyl cyclotransferase-like"/>
    <property type="match status" value="2"/>
</dbReference>
<protein>
    <recommendedName>
        <fullName evidence="2">Gamma-glutamylcyclotransferase family protein</fullName>
    </recommendedName>
</protein>
<dbReference type="EMBL" id="JBHUIK010000002">
    <property type="protein sequence ID" value="MFD2214607.1"/>
    <property type="molecule type" value="Genomic_DNA"/>
</dbReference>
<proteinExistence type="inferred from homology"/>
<dbReference type="RefSeq" id="WP_379051909.1">
    <property type="nucleotide sequence ID" value="NZ_JBHUIK010000002.1"/>
</dbReference>
<gene>
    <name evidence="4" type="ORF">ACFSKK_13020</name>
</gene>
<dbReference type="CDD" id="cd06661">
    <property type="entry name" value="GGCT_like"/>
    <property type="match status" value="2"/>
</dbReference>
<evidence type="ECO:0000313" key="5">
    <source>
        <dbReference type="Proteomes" id="UP001597318"/>
    </source>
</evidence>
<evidence type="ECO:0000256" key="2">
    <source>
        <dbReference type="RuleBase" id="RU367036"/>
    </source>
</evidence>
<dbReference type="InterPro" id="IPR039126">
    <property type="entry name" value="GGACT"/>
</dbReference>
<sequence length="282" mass="32707">MEKTYKVFVYGTLREHEFNHHFLNGAVCLARQCWTHGILFDTGLGYPAMITDKVNVIYGELYEVNEIILKKLDWLEGYEAEGIDNEYERITQTIFTDHHSEQAIVYSYLHKKVENLSMINGGDWKRHLYTNKSKLLYFAYGSCMDNERFKLGKVDHLFKNIVGCGLATNFSLAYTVHFQDGSRADMIEADDIVEGKVYEINQEALHYLYEREGVMANIYRPAFINVEINGVLHKNVLTFLVMNKKEEVAPPEHYSNEILRGAKGFVSSGYYRKLEKKLLTLK</sequence>
<accession>A0ABW5BX32</accession>
<comment type="similarity">
    <text evidence="1 2">Belongs to the gamma-glutamylcyclotransferase family.</text>
</comment>
<comment type="caution">
    <text evidence="4">The sequence shown here is derived from an EMBL/GenBank/DDBJ whole genome shotgun (WGS) entry which is preliminary data.</text>
</comment>
<dbReference type="PANTHER" id="PTHR12510">
    <property type="entry name" value="TROPONIN C-AKIN-1 PROTEIN"/>
    <property type="match status" value="1"/>
</dbReference>
<dbReference type="Proteomes" id="UP001597318">
    <property type="component" value="Unassembled WGS sequence"/>
</dbReference>
<name>A0ABW5BX32_9BACI</name>
<reference evidence="5" key="1">
    <citation type="journal article" date="2019" name="Int. J. Syst. Evol. Microbiol.">
        <title>The Global Catalogue of Microorganisms (GCM) 10K type strain sequencing project: providing services to taxonomists for standard genome sequencing and annotation.</title>
        <authorList>
            <consortium name="The Broad Institute Genomics Platform"/>
            <consortium name="The Broad Institute Genome Sequencing Center for Infectious Disease"/>
            <person name="Wu L."/>
            <person name="Ma J."/>
        </authorList>
    </citation>
    <scope>NUCLEOTIDE SEQUENCE [LARGE SCALE GENOMIC DNA]</scope>
    <source>
        <strain evidence="5">CGMCC 1.15474</strain>
    </source>
</reference>
<evidence type="ECO:0000256" key="1">
    <source>
        <dbReference type="ARBA" id="ARBA00008861"/>
    </source>
</evidence>
<dbReference type="Pfam" id="PF06094">
    <property type="entry name" value="GGACT"/>
    <property type="match status" value="1"/>
</dbReference>
<dbReference type="InterPro" id="IPR036568">
    <property type="entry name" value="GGCT-like_sf"/>
</dbReference>
<dbReference type="Pfam" id="PF13772">
    <property type="entry name" value="AIG2_2"/>
    <property type="match status" value="1"/>
</dbReference>
<feature type="domain" description="Gamma-glutamylcyclotransferase AIG2-like" evidence="3">
    <location>
        <begin position="7"/>
        <end position="126"/>
    </location>
</feature>
<dbReference type="PANTHER" id="PTHR12510:SF4">
    <property type="entry name" value="GAMMA-GLUTAMYLAMINECYCLOTRANSFERASE"/>
    <property type="match status" value="1"/>
</dbReference>
<evidence type="ECO:0000313" key="4">
    <source>
        <dbReference type="EMBL" id="MFD2214607.1"/>
    </source>
</evidence>